<keyword evidence="5" id="KW-0793">Thylakoid</keyword>
<dbReference type="eggNOG" id="COG0237">
    <property type="taxonomic scope" value="Bacteria"/>
</dbReference>
<dbReference type="STRING" id="1183438.GKIL_2345"/>
<dbReference type="Pfam" id="PF00427">
    <property type="entry name" value="PBS_linker_poly"/>
    <property type="match status" value="1"/>
</dbReference>
<dbReference type="PROSITE" id="PS51441">
    <property type="entry name" value="CPCD_LIKE"/>
    <property type="match status" value="1"/>
</dbReference>
<name>U5QI34_GLOK1</name>
<evidence type="ECO:0000259" key="9">
    <source>
        <dbReference type="PROSITE" id="PS51445"/>
    </source>
</evidence>
<feature type="domain" description="CpcD-like" evidence="8">
    <location>
        <begin position="12"/>
        <end position="72"/>
    </location>
</feature>
<dbReference type="EMBL" id="CP003587">
    <property type="protein sequence ID" value="AGY58591.1"/>
    <property type="molecule type" value="Genomic_DNA"/>
</dbReference>
<evidence type="ECO:0000313" key="10">
    <source>
        <dbReference type="EMBL" id="AGY58591.1"/>
    </source>
</evidence>
<evidence type="ECO:0000256" key="6">
    <source>
        <dbReference type="ARBA" id="ARBA00023136"/>
    </source>
</evidence>
<dbReference type="PANTHER" id="PTHR34011:SF6">
    <property type="entry name" value="PHYCOBILIPROTEIN APCE"/>
    <property type="match status" value="1"/>
</dbReference>
<comment type="subcellular location">
    <subcellularLocation>
        <location evidence="1">Cellular thylakoid membrane</location>
        <topology evidence="1">Peripheral membrane protein</topology>
        <orientation evidence="1">Cytoplasmic side</orientation>
    </subcellularLocation>
</comment>
<dbReference type="PATRIC" id="fig|1183438.3.peg.2305"/>
<evidence type="ECO:0000259" key="8">
    <source>
        <dbReference type="PROSITE" id="PS51441"/>
    </source>
</evidence>
<evidence type="ECO:0000256" key="2">
    <source>
        <dbReference type="ARBA" id="ARBA00022531"/>
    </source>
</evidence>
<feature type="domain" description="PBS-linker" evidence="9">
    <location>
        <begin position="74"/>
        <end position="254"/>
    </location>
</feature>
<gene>
    <name evidence="10" type="ORF">GKIL_2345</name>
</gene>
<dbReference type="PROSITE" id="PS51445">
    <property type="entry name" value="PBS_LINKER"/>
    <property type="match status" value="1"/>
</dbReference>
<keyword evidence="2" id="KW-0602">Photosynthesis</keyword>
<dbReference type="HOGENOM" id="CLU_087562_0_0_3"/>
<evidence type="ECO:0000313" key="11">
    <source>
        <dbReference type="Proteomes" id="UP000017396"/>
    </source>
</evidence>
<keyword evidence="3" id="KW-0042">Antenna complex</keyword>
<evidence type="ECO:0000256" key="3">
    <source>
        <dbReference type="ARBA" id="ARBA00022549"/>
    </source>
</evidence>
<dbReference type="PANTHER" id="PTHR34011">
    <property type="entry name" value="PHYCOBILISOME 32.1 KDA LINKER POLYPEPTIDE, PHYCOCYANIN-ASSOCIATED, ROD 2-RELATED"/>
    <property type="match status" value="1"/>
</dbReference>
<organism evidence="10 11">
    <name type="scientific">Gloeobacter kilaueensis (strain ATCC BAA-2537 / CCAP 1431/1 / ULC 316 / JS1)</name>
    <dbReference type="NCBI Taxonomy" id="1183438"/>
    <lineage>
        <taxon>Bacteria</taxon>
        <taxon>Bacillati</taxon>
        <taxon>Cyanobacteriota</taxon>
        <taxon>Cyanophyceae</taxon>
        <taxon>Gloeobacterales</taxon>
        <taxon>Gloeobacteraceae</taxon>
        <taxon>Gloeobacter</taxon>
    </lineage>
</organism>
<dbReference type="Proteomes" id="UP000017396">
    <property type="component" value="Chromosome"/>
</dbReference>
<protein>
    <submittedName>
        <fullName evidence="10">Phycobilisome linker polypeptide</fullName>
    </submittedName>
</protein>
<accession>U5QI34</accession>
<dbReference type="GO" id="GO:0031676">
    <property type="term" value="C:plasma membrane-derived thylakoid membrane"/>
    <property type="evidence" value="ECO:0007669"/>
    <property type="project" value="UniProtKB-SubCell"/>
</dbReference>
<comment type="similarity">
    <text evidence="7">Belongs to the phycobilisome linker protein family.</text>
</comment>
<proteinExistence type="inferred from homology"/>
<evidence type="ECO:0000256" key="1">
    <source>
        <dbReference type="ARBA" id="ARBA00004445"/>
    </source>
</evidence>
<dbReference type="Gene3D" id="1.10.3130.20">
    <property type="entry name" value="Phycobilisome linker domain"/>
    <property type="match status" value="1"/>
</dbReference>
<keyword evidence="4 7" id="KW-0605">Phycobilisome</keyword>
<dbReference type="GO" id="GO:0015979">
    <property type="term" value="P:photosynthesis"/>
    <property type="evidence" value="ECO:0007669"/>
    <property type="project" value="UniProtKB-KW"/>
</dbReference>
<dbReference type="AlphaFoldDB" id="U5QI34"/>
<sequence length="279" mass="31498">MNLLTSNNSRGGKLFKLTVDPTPATTHLSWSSPETYDPSATTYSLLVSLDRLLNEMTYIKAKGGRIIEVVPADEASVSEQNRLDLTAVGAEPRAVELWSSDSVTDLQTIIAATYKQIFGNTYVLESERLTQAESLLTNRSISVREFVRLLAKSDLYKQRFFYCTSNDRFIELNFKHLLGRPPYNQAEIAEHLDRYQTSGYDADIDSYIDSDEYSQAFGETIVPYWRTFNYQVGQSGGAFGRTLRLYRGEAGSDTNLNRTGQLRKIEPRELLVSGRNLIS</sequence>
<evidence type="ECO:0000256" key="7">
    <source>
        <dbReference type="PROSITE-ProRule" id="PRU00775"/>
    </source>
</evidence>
<reference evidence="10 11" key="1">
    <citation type="journal article" date="2013" name="PLoS ONE">
        <title>Cultivation and Complete Genome Sequencing of Gloeobacter kilaueensis sp. nov., from a Lava Cave in Kilauea Caldera, Hawai'i.</title>
        <authorList>
            <person name="Saw J.H."/>
            <person name="Schatz M."/>
            <person name="Brown M.V."/>
            <person name="Kunkel D.D."/>
            <person name="Foster J.S."/>
            <person name="Shick H."/>
            <person name="Christensen S."/>
            <person name="Hou S."/>
            <person name="Wan X."/>
            <person name="Donachie S.P."/>
        </authorList>
    </citation>
    <scope>NUCLEOTIDE SEQUENCE [LARGE SCALE GENOMIC DNA]</scope>
    <source>
        <strain evidence="11">JS</strain>
    </source>
</reference>
<evidence type="ECO:0000256" key="5">
    <source>
        <dbReference type="ARBA" id="ARBA00023078"/>
    </source>
</evidence>
<evidence type="ECO:0000256" key="4">
    <source>
        <dbReference type="ARBA" id="ARBA00022738"/>
    </source>
</evidence>
<dbReference type="InterPro" id="IPR038255">
    <property type="entry name" value="PBS_linker_sf"/>
</dbReference>
<keyword evidence="11" id="KW-1185">Reference proteome</keyword>
<dbReference type="KEGG" id="glj:GKIL_2345"/>
<keyword evidence="6" id="KW-0472">Membrane</keyword>
<dbReference type="InterPro" id="IPR001297">
    <property type="entry name" value="PBS_linker_dom"/>
</dbReference>
<dbReference type="GO" id="GO:0030089">
    <property type="term" value="C:phycobilisome"/>
    <property type="evidence" value="ECO:0007669"/>
    <property type="project" value="UniProtKB-UniRule"/>
</dbReference>
<dbReference type="RefSeq" id="WP_023173762.1">
    <property type="nucleotide sequence ID" value="NC_022600.1"/>
</dbReference>
<dbReference type="InterPro" id="IPR008213">
    <property type="entry name" value="CpcD-like_dom"/>
</dbReference>